<gene>
    <name evidence="2" type="ORF">JOD17_001454</name>
</gene>
<evidence type="ECO:0008006" key="4">
    <source>
        <dbReference type="Google" id="ProtNLM"/>
    </source>
</evidence>
<feature type="transmembrane region" description="Helical" evidence="1">
    <location>
        <begin position="5"/>
        <end position="22"/>
    </location>
</feature>
<feature type="transmembrane region" description="Helical" evidence="1">
    <location>
        <begin position="28"/>
        <end position="45"/>
    </location>
</feature>
<evidence type="ECO:0000313" key="3">
    <source>
        <dbReference type="Proteomes" id="UP000741863"/>
    </source>
</evidence>
<proteinExistence type="predicted"/>
<keyword evidence="1" id="KW-1133">Transmembrane helix</keyword>
<dbReference type="Proteomes" id="UP000741863">
    <property type="component" value="Unassembled WGS sequence"/>
</dbReference>
<dbReference type="Pfam" id="PF13129">
    <property type="entry name" value="DUF3953"/>
    <property type="match status" value="1"/>
</dbReference>
<accession>A0ABS2PBJ4</accession>
<reference evidence="2 3" key="1">
    <citation type="submission" date="2021-01" db="EMBL/GenBank/DDBJ databases">
        <title>Genomic Encyclopedia of Type Strains, Phase IV (KMG-IV): sequencing the most valuable type-strain genomes for metagenomic binning, comparative biology and taxonomic classification.</title>
        <authorList>
            <person name="Goeker M."/>
        </authorList>
    </citation>
    <scope>NUCLEOTIDE SEQUENCE [LARGE SCALE GENOMIC DNA]</scope>
    <source>
        <strain evidence="2 3">DSM 25540</strain>
    </source>
</reference>
<sequence length="60" mass="6810">MLLILRLVIAIVVVVLSVISIITENYDFGKYTIGLLGIMFIIMGVDEFKKDRNFLRFSAS</sequence>
<keyword evidence="3" id="KW-1185">Reference proteome</keyword>
<keyword evidence="1" id="KW-0472">Membrane</keyword>
<comment type="caution">
    <text evidence="2">The sequence shown here is derived from an EMBL/GenBank/DDBJ whole genome shotgun (WGS) entry which is preliminary data.</text>
</comment>
<dbReference type="EMBL" id="JAFBEC010000003">
    <property type="protein sequence ID" value="MBM7632361.1"/>
    <property type="molecule type" value="Genomic_DNA"/>
</dbReference>
<protein>
    <recommendedName>
        <fullName evidence="4">DUF3953 domain-containing protein</fullName>
    </recommendedName>
</protein>
<name>A0ABS2PBJ4_9BACL</name>
<evidence type="ECO:0000256" key="1">
    <source>
        <dbReference type="SAM" id="Phobius"/>
    </source>
</evidence>
<keyword evidence="1" id="KW-0812">Transmembrane</keyword>
<dbReference type="InterPro" id="IPR025018">
    <property type="entry name" value="DUF3953"/>
</dbReference>
<organism evidence="2 3">
    <name type="scientific">Geomicrobium sediminis</name>
    <dbReference type="NCBI Taxonomy" id="1347788"/>
    <lineage>
        <taxon>Bacteria</taxon>
        <taxon>Bacillati</taxon>
        <taxon>Bacillota</taxon>
        <taxon>Bacilli</taxon>
        <taxon>Bacillales</taxon>
        <taxon>Geomicrobium</taxon>
    </lineage>
</organism>
<evidence type="ECO:0000313" key="2">
    <source>
        <dbReference type="EMBL" id="MBM7632361.1"/>
    </source>
</evidence>